<comment type="function">
    <text evidence="2">Catalyzes the oxidation of either pyridoxine 5'-phosphate (PNP) or pyridoxamine 5'-phosphate (PMP) into pyridoxal 5'-phosphate (PLP).</text>
</comment>
<evidence type="ECO:0000256" key="1">
    <source>
        <dbReference type="ARBA" id="ARBA00001917"/>
    </source>
</evidence>
<evidence type="ECO:0000256" key="9">
    <source>
        <dbReference type="ARBA" id="ARBA00023002"/>
    </source>
</evidence>
<dbReference type="GO" id="GO:0004733">
    <property type="term" value="F:pyridoxamine phosphate oxidase activity"/>
    <property type="evidence" value="ECO:0007669"/>
    <property type="project" value="UniProtKB-EC"/>
</dbReference>
<dbReference type="PANTHER" id="PTHR10851:SF0">
    <property type="entry name" value="PYRIDOXINE-5'-PHOSPHATE OXIDASE"/>
    <property type="match status" value="1"/>
</dbReference>
<evidence type="ECO:0000256" key="8">
    <source>
        <dbReference type="ARBA" id="ARBA00022643"/>
    </source>
</evidence>
<comment type="caution">
    <text evidence="11">The sequence shown here is derived from an EMBL/GenBank/DDBJ whole genome shotgun (WGS) entry which is preliminary data.</text>
</comment>
<dbReference type="InterPro" id="IPR000659">
    <property type="entry name" value="Pyridox_Oxase"/>
</dbReference>
<keyword evidence="7" id="KW-0285">Flavoprotein</keyword>
<dbReference type="OrthoDB" id="303614at2759"/>
<keyword evidence="12" id="KW-1185">Reference proteome</keyword>
<keyword evidence="8" id="KW-0288">FMN</keyword>
<evidence type="ECO:0000256" key="3">
    <source>
        <dbReference type="ARBA" id="ARBA00004738"/>
    </source>
</evidence>
<organism evidence="11 12">
    <name type="scientific">Acanthoscelides obtectus</name>
    <name type="common">Bean weevil</name>
    <name type="synonym">Bruchus obtectus</name>
    <dbReference type="NCBI Taxonomy" id="200917"/>
    <lineage>
        <taxon>Eukaryota</taxon>
        <taxon>Metazoa</taxon>
        <taxon>Ecdysozoa</taxon>
        <taxon>Arthropoda</taxon>
        <taxon>Hexapoda</taxon>
        <taxon>Insecta</taxon>
        <taxon>Pterygota</taxon>
        <taxon>Neoptera</taxon>
        <taxon>Endopterygota</taxon>
        <taxon>Coleoptera</taxon>
        <taxon>Polyphaga</taxon>
        <taxon>Cucujiformia</taxon>
        <taxon>Chrysomeloidea</taxon>
        <taxon>Chrysomelidae</taxon>
        <taxon>Bruchinae</taxon>
        <taxon>Bruchini</taxon>
        <taxon>Acanthoscelides</taxon>
    </lineage>
</organism>
<dbReference type="Pfam" id="PF01243">
    <property type="entry name" value="PNPOx_N"/>
    <property type="match status" value="1"/>
</dbReference>
<evidence type="ECO:0000259" key="10">
    <source>
        <dbReference type="Pfam" id="PF01243"/>
    </source>
</evidence>
<comment type="cofactor">
    <cofactor evidence="1">
        <name>FMN</name>
        <dbReference type="ChEBI" id="CHEBI:58210"/>
    </cofactor>
</comment>
<comment type="pathway">
    <text evidence="4">Cofactor metabolism; pyridoxal 5'-phosphate salvage; pyridoxal 5'-phosphate from pyridoxine 5'-phosphate: step 1/1.</text>
</comment>
<dbReference type="Proteomes" id="UP001152888">
    <property type="component" value="Unassembled WGS sequence"/>
</dbReference>
<evidence type="ECO:0000256" key="6">
    <source>
        <dbReference type="ARBA" id="ARBA00012801"/>
    </source>
</evidence>
<evidence type="ECO:0000313" key="12">
    <source>
        <dbReference type="Proteomes" id="UP001152888"/>
    </source>
</evidence>
<dbReference type="GO" id="GO:0010181">
    <property type="term" value="F:FMN binding"/>
    <property type="evidence" value="ECO:0007669"/>
    <property type="project" value="InterPro"/>
</dbReference>
<evidence type="ECO:0000313" key="11">
    <source>
        <dbReference type="EMBL" id="CAH2010578.1"/>
    </source>
</evidence>
<dbReference type="Gene3D" id="2.30.110.10">
    <property type="entry name" value="Electron Transport, Fmn-binding Protein, Chain A"/>
    <property type="match status" value="1"/>
</dbReference>
<dbReference type="AlphaFoldDB" id="A0A9P0Q4K6"/>
<comment type="similarity">
    <text evidence="5">Belongs to the pyridoxamine 5'-phosphate oxidase family.</text>
</comment>
<dbReference type="SUPFAM" id="SSF50475">
    <property type="entry name" value="FMN-binding split barrel"/>
    <property type="match status" value="1"/>
</dbReference>
<evidence type="ECO:0000256" key="4">
    <source>
        <dbReference type="ARBA" id="ARBA00005037"/>
    </source>
</evidence>
<reference evidence="11" key="1">
    <citation type="submission" date="2022-03" db="EMBL/GenBank/DDBJ databases">
        <authorList>
            <person name="Sayadi A."/>
        </authorList>
    </citation>
    <scope>NUCLEOTIDE SEQUENCE</scope>
</reference>
<feature type="domain" description="Pyridoxamine 5'-phosphate oxidase N-terminal" evidence="10">
    <location>
        <begin position="49"/>
        <end position="121"/>
    </location>
</feature>
<dbReference type="GO" id="GO:0008615">
    <property type="term" value="P:pyridoxine biosynthetic process"/>
    <property type="evidence" value="ECO:0007669"/>
    <property type="project" value="InterPro"/>
</dbReference>
<evidence type="ECO:0000256" key="5">
    <source>
        <dbReference type="ARBA" id="ARBA00007301"/>
    </source>
</evidence>
<name>A0A9P0Q4K6_ACAOB</name>
<gene>
    <name evidence="11" type="ORF">ACAOBT_LOCUS31613</name>
</gene>
<evidence type="ECO:0000256" key="7">
    <source>
        <dbReference type="ARBA" id="ARBA00022630"/>
    </source>
</evidence>
<evidence type="ECO:0000256" key="2">
    <source>
        <dbReference type="ARBA" id="ARBA00003691"/>
    </source>
</evidence>
<dbReference type="InterPro" id="IPR012349">
    <property type="entry name" value="Split_barrel_FMN-bd"/>
</dbReference>
<keyword evidence="9" id="KW-0560">Oxidoreductase</keyword>
<accession>A0A9P0Q4K6</accession>
<proteinExistence type="inferred from homology"/>
<protein>
    <recommendedName>
        <fullName evidence="6">pyridoxal 5'-phosphate synthase</fullName>
        <ecNumber evidence="6">1.4.3.5</ecNumber>
    </recommendedName>
</protein>
<sequence length="155" mass="18359">MIRKLCLGMRHPYHDINDYFLEDNIEVKEPLDLFHKWFQVVKTDTRTVEPNAMCLSTCTKDGYPSARFVLLKGYSKEGFIFFTHYSSRKGQQLAENPRAALTFYWEHYSRSVRIEGDVEKLPLRMQISTLETDLIRVRLELYVVIKANLYLAEMR</sequence>
<dbReference type="InterPro" id="IPR011576">
    <property type="entry name" value="Pyridox_Oxase_N"/>
</dbReference>
<dbReference type="PANTHER" id="PTHR10851">
    <property type="entry name" value="PYRIDOXINE-5-PHOSPHATE OXIDASE"/>
    <property type="match status" value="1"/>
</dbReference>
<dbReference type="EC" id="1.4.3.5" evidence="6"/>
<comment type="pathway">
    <text evidence="3">Cofactor metabolism; pyridoxal 5'-phosphate salvage; pyridoxal 5'-phosphate from pyridoxamine 5'-phosphate: step 1/1.</text>
</comment>
<dbReference type="EMBL" id="CAKOFQ010007981">
    <property type="protein sequence ID" value="CAH2010578.1"/>
    <property type="molecule type" value="Genomic_DNA"/>
</dbReference>